<evidence type="ECO:0000259" key="1">
    <source>
        <dbReference type="Pfam" id="PF15951"/>
    </source>
</evidence>
<accession>A0A8C5BLX5</accession>
<keyword evidence="3" id="KW-1185">Reference proteome</keyword>
<protein>
    <recommendedName>
        <fullName evidence="1">MiT/TFE transcription factors N-terminal domain-containing protein</fullName>
    </recommendedName>
</protein>
<sequence>MSILCLQVQTHLENPTRYHLQEAQRQQLRHYWAATAANRCTPLLPGTASKLVPDPSPPSAPLQVLTLCYNRKSCYQRNAESSNSTFCFFQKKSTEAI</sequence>
<dbReference type="Pfam" id="PF15951">
    <property type="entry name" value="MITF_TFEB_C_3_N"/>
    <property type="match status" value="1"/>
</dbReference>
<dbReference type="AlphaFoldDB" id="A0A8C5BLX5"/>
<feature type="domain" description="MiT/TFE transcription factors N-terminal" evidence="1">
    <location>
        <begin position="6"/>
        <end position="61"/>
    </location>
</feature>
<dbReference type="Ensembl" id="ENSGMOT00000064280.1">
    <property type="protein sequence ID" value="ENSGMOP00000047583.1"/>
    <property type="gene ID" value="ENSGMOG00000036577.1"/>
</dbReference>
<organism evidence="2 3">
    <name type="scientific">Gadus morhua</name>
    <name type="common">Atlantic cod</name>
    <dbReference type="NCBI Taxonomy" id="8049"/>
    <lineage>
        <taxon>Eukaryota</taxon>
        <taxon>Metazoa</taxon>
        <taxon>Chordata</taxon>
        <taxon>Craniata</taxon>
        <taxon>Vertebrata</taxon>
        <taxon>Euteleostomi</taxon>
        <taxon>Actinopterygii</taxon>
        <taxon>Neopterygii</taxon>
        <taxon>Teleostei</taxon>
        <taxon>Neoteleostei</taxon>
        <taxon>Acanthomorphata</taxon>
        <taxon>Zeiogadaria</taxon>
        <taxon>Gadariae</taxon>
        <taxon>Gadiformes</taxon>
        <taxon>Gadoidei</taxon>
        <taxon>Gadidae</taxon>
        <taxon>Gadus</taxon>
    </lineage>
</organism>
<reference evidence="2" key="1">
    <citation type="submission" date="2025-08" db="UniProtKB">
        <authorList>
            <consortium name="Ensembl"/>
        </authorList>
    </citation>
    <scope>IDENTIFICATION</scope>
</reference>
<name>A0A8C5BLX5_GADMO</name>
<dbReference type="Proteomes" id="UP000694546">
    <property type="component" value="Chromosome 15"/>
</dbReference>
<evidence type="ECO:0000313" key="3">
    <source>
        <dbReference type="Proteomes" id="UP000694546"/>
    </source>
</evidence>
<dbReference type="InterPro" id="IPR031867">
    <property type="entry name" value="MiT/TFE_N"/>
</dbReference>
<evidence type="ECO:0000313" key="2">
    <source>
        <dbReference type="Ensembl" id="ENSGMOP00000047583.1"/>
    </source>
</evidence>
<proteinExistence type="predicted"/>
<reference evidence="2" key="2">
    <citation type="submission" date="2025-09" db="UniProtKB">
        <authorList>
            <consortium name="Ensembl"/>
        </authorList>
    </citation>
    <scope>IDENTIFICATION</scope>
</reference>